<accession>A0A4U1EUP8</accession>
<dbReference type="Proteomes" id="UP000308365">
    <property type="component" value="Unassembled WGS sequence"/>
</dbReference>
<proteinExistence type="predicted"/>
<dbReference type="EMBL" id="RWIC01000753">
    <property type="protein sequence ID" value="TKC40429.1"/>
    <property type="molecule type" value="Genomic_DNA"/>
</dbReference>
<gene>
    <name evidence="2" type="ORF">EI555_010666</name>
</gene>
<evidence type="ECO:0000313" key="3">
    <source>
        <dbReference type="Proteomes" id="UP000308365"/>
    </source>
</evidence>
<name>A0A4U1EUP8_MONMO</name>
<feature type="non-terminal residue" evidence="2">
    <location>
        <position position="1"/>
    </location>
</feature>
<reference evidence="3" key="1">
    <citation type="journal article" date="2019" name="IScience">
        <title>Narwhal Genome Reveals Long-Term Low Genetic Diversity despite Current Large Abundance Size.</title>
        <authorList>
            <person name="Westbury M.V."/>
            <person name="Petersen B."/>
            <person name="Garde E."/>
            <person name="Heide-Jorgensen M.P."/>
            <person name="Lorenzen E.D."/>
        </authorList>
    </citation>
    <scope>NUCLEOTIDE SEQUENCE [LARGE SCALE GENOMIC DNA]</scope>
</reference>
<feature type="region of interest" description="Disordered" evidence="1">
    <location>
        <begin position="39"/>
        <end position="139"/>
    </location>
</feature>
<comment type="caution">
    <text evidence="2">The sequence shown here is derived from an EMBL/GenBank/DDBJ whole genome shotgun (WGS) entry which is preliminary data.</text>
</comment>
<dbReference type="AlphaFoldDB" id="A0A4U1EUP8"/>
<organism evidence="2 3">
    <name type="scientific">Monodon monoceros</name>
    <name type="common">Narwhal</name>
    <name type="synonym">Ceratodon monodon</name>
    <dbReference type="NCBI Taxonomy" id="40151"/>
    <lineage>
        <taxon>Eukaryota</taxon>
        <taxon>Metazoa</taxon>
        <taxon>Chordata</taxon>
        <taxon>Craniata</taxon>
        <taxon>Vertebrata</taxon>
        <taxon>Euteleostomi</taxon>
        <taxon>Mammalia</taxon>
        <taxon>Eutheria</taxon>
        <taxon>Laurasiatheria</taxon>
        <taxon>Artiodactyla</taxon>
        <taxon>Whippomorpha</taxon>
        <taxon>Cetacea</taxon>
        <taxon>Odontoceti</taxon>
        <taxon>Monodontidae</taxon>
        <taxon>Monodon</taxon>
    </lineage>
</organism>
<evidence type="ECO:0000313" key="2">
    <source>
        <dbReference type="EMBL" id="TKC40429.1"/>
    </source>
</evidence>
<protein>
    <submittedName>
        <fullName evidence="2">Uncharacterized protein</fullName>
    </submittedName>
</protein>
<evidence type="ECO:0000256" key="1">
    <source>
        <dbReference type="SAM" id="MobiDB-lite"/>
    </source>
</evidence>
<sequence length="139" mass="15587">CLRHERPDWLRPGPVPQCGWPLRGQEHINSSCWGTWSQTRGETSLPPLLPRPEWAHPRSSAPRTVPEELRPRSSFRSCLASPPEARRRRKRVVFADTKGPSLTSVHRFEDAVGGDSEEDSCRGSSCARPEQPSSPEPSL</sequence>